<feature type="compositionally biased region" description="Polar residues" evidence="3">
    <location>
        <begin position="127"/>
        <end position="139"/>
    </location>
</feature>
<accession>A0A3P6QFH2</accession>
<organism evidence="5 6">
    <name type="scientific">Taenia asiatica</name>
    <name type="common">Asian tapeworm</name>
    <dbReference type="NCBI Taxonomy" id="60517"/>
    <lineage>
        <taxon>Eukaryota</taxon>
        <taxon>Metazoa</taxon>
        <taxon>Spiralia</taxon>
        <taxon>Lophotrochozoa</taxon>
        <taxon>Platyhelminthes</taxon>
        <taxon>Cestoda</taxon>
        <taxon>Eucestoda</taxon>
        <taxon>Cyclophyllidea</taxon>
        <taxon>Taeniidae</taxon>
        <taxon>Taenia</taxon>
    </lineage>
</organism>
<dbReference type="CDD" id="cd00086">
    <property type="entry name" value="homeodomain"/>
    <property type="match status" value="1"/>
</dbReference>
<name>A0A3P6QFH2_TAEAS</name>
<keyword evidence="1 2" id="KW-0539">Nucleus</keyword>
<dbReference type="GO" id="GO:0003677">
    <property type="term" value="F:DNA binding"/>
    <property type="evidence" value="ECO:0007669"/>
    <property type="project" value="UniProtKB-UniRule"/>
</dbReference>
<reference evidence="5 6" key="1">
    <citation type="submission" date="2018-11" db="EMBL/GenBank/DDBJ databases">
        <authorList>
            <consortium name="Pathogen Informatics"/>
        </authorList>
    </citation>
    <scope>NUCLEOTIDE SEQUENCE [LARGE SCALE GENOMIC DNA]</scope>
</reference>
<dbReference type="InterPro" id="IPR001356">
    <property type="entry name" value="HD"/>
</dbReference>
<dbReference type="OrthoDB" id="6159439at2759"/>
<dbReference type="Gene3D" id="1.10.10.60">
    <property type="entry name" value="Homeodomain-like"/>
    <property type="match status" value="1"/>
</dbReference>
<feature type="domain" description="Homeobox" evidence="4">
    <location>
        <begin position="209"/>
        <end position="254"/>
    </location>
</feature>
<feature type="region of interest" description="Disordered" evidence="3">
    <location>
        <begin position="16"/>
        <end position="139"/>
    </location>
</feature>
<protein>
    <recommendedName>
        <fullName evidence="4">Homeobox domain-containing protein</fullName>
    </recommendedName>
</protein>
<dbReference type="Proteomes" id="UP000282613">
    <property type="component" value="Unassembled WGS sequence"/>
</dbReference>
<dbReference type="PROSITE" id="PS50071">
    <property type="entry name" value="HOMEOBOX_2"/>
    <property type="match status" value="1"/>
</dbReference>
<sequence>MSPQQLALLAFSSGLQQRVQQATPLTPKEAEETVSALAKPPVFSRSNPLLMHSPQKKDGGKQTQLNASPPKQLKINEATSNKPAISGEMLVIPPRSPQSTSTPKPMPEQTSCIDLSLHPKQGGSLVQPRTTTTSPILPASNSLALGDSSKLRQQPLQPQVQRPVLPLSTCQQLSANPLATSLSMPDAVSILAPVNAGQLQANQALSEAQRQGRRRTLLTQYQICELLKCFEEKNYITQAERKRLARRLNLTTTQQTMPPLQQAPAQQDAYVLETQMYLLESLIQLLENQLNTKIDIRQDVEDEEREKCSELPK</sequence>
<dbReference type="SUPFAM" id="SSF46689">
    <property type="entry name" value="Homeodomain-like"/>
    <property type="match status" value="1"/>
</dbReference>
<evidence type="ECO:0000256" key="3">
    <source>
        <dbReference type="SAM" id="MobiDB-lite"/>
    </source>
</evidence>
<evidence type="ECO:0000313" key="5">
    <source>
        <dbReference type="EMBL" id="VDK50116.1"/>
    </source>
</evidence>
<dbReference type="AlphaFoldDB" id="A0A3P6QFH2"/>
<evidence type="ECO:0000256" key="2">
    <source>
        <dbReference type="RuleBase" id="RU000682"/>
    </source>
</evidence>
<dbReference type="InterPro" id="IPR009057">
    <property type="entry name" value="Homeodomain-like_sf"/>
</dbReference>
<proteinExistence type="predicted"/>
<gene>
    <name evidence="5" type="ORF">TASK_LOCUS10234</name>
</gene>
<feature type="compositionally biased region" description="Polar residues" evidence="3">
    <location>
        <begin position="97"/>
        <end position="113"/>
    </location>
</feature>
<keyword evidence="1 2" id="KW-0238">DNA-binding</keyword>
<keyword evidence="6" id="KW-1185">Reference proteome</keyword>
<evidence type="ECO:0000256" key="1">
    <source>
        <dbReference type="PROSITE-ProRule" id="PRU00108"/>
    </source>
</evidence>
<keyword evidence="1 2" id="KW-0371">Homeobox</keyword>
<feature type="DNA-binding region" description="Homeobox" evidence="1">
    <location>
        <begin position="211"/>
        <end position="255"/>
    </location>
</feature>
<evidence type="ECO:0000313" key="6">
    <source>
        <dbReference type="Proteomes" id="UP000282613"/>
    </source>
</evidence>
<evidence type="ECO:0000259" key="4">
    <source>
        <dbReference type="PROSITE" id="PS50071"/>
    </source>
</evidence>
<dbReference type="GO" id="GO:0005634">
    <property type="term" value="C:nucleus"/>
    <property type="evidence" value="ECO:0007669"/>
    <property type="project" value="UniProtKB-SubCell"/>
</dbReference>
<dbReference type="SMART" id="SM00389">
    <property type="entry name" value="HOX"/>
    <property type="match status" value="1"/>
</dbReference>
<comment type="subcellular location">
    <subcellularLocation>
        <location evidence="1 2">Nucleus</location>
    </subcellularLocation>
</comment>
<dbReference type="EMBL" id="UYRS01021319">
    <property type="protein sequence ID" value="VDK50116.1"/>
    <property type="molecule type" value="Genomic_DNA"/>
</dbReference>
<dbReference type="Pfam" id="PF00046">
    <property type="entry name" value="Homeodomain"/>
    <property type="match status" value="1"/>
</dbReference>